<feature type="region of interest" description="Disordered" evidence="1">
    <location>
        <begin position="161"/>
        <end position="195"/>
    </location>
</feature>
<sequence>MSLHTWKKLYDDALVGIGGNTPTKFLQETYGFGLFEEKEKQLSKDILDLIISLEDINVLILSMSVDEKIRLLQLQAILRLILCTSSSNDGGEYVDDIFVLLNRVALLLDLSKPVSMSQDDDEIPPFLSFIKDEIVPRISTSMASRILKYYEIEMDDFTDCPKGDLPPSRPQPVKPATQCTTDVSITSSLKNEHSR</sequence>
<feature type="compositionally biased region" description="Polar residues" evidence="1">
    <location>
        <begin position="177"/>
        <end position="189"/>
    </location>
</feature>
<gene>
    <name evidence="2" type="ORF">BN9_124940</name>
</gene>
<name>A0A024GV05_9STRA</name>
<organism evidence="2 3">
    <name type="scientific">Albugo candida</name>
    <dbReference type="NCBI Taxonomy" id="65357"/>
    <lineage>
        <taxon>Eukaryota</taxon>
        <taxon>Sar</taxon>
        <taxon>Stramenopiles</taxon>
        <taxon>Oomycota</taxon>
        <taxon>Peronosporomycetes</taxon>
        <taxon>Albuginales</taxon>
        <taxon>Albuginaceae</taxon>
        <taxon>Albugo</taxon>
    </lineage>
</organism>
<comment type="caution">
    <text evidence="2">The sequence shown here is derived from an EMBL/GenBank/DDBJ whole genome shotgun (WGS) entry which is preliminary data.</text>
</comment>
<dbReference type="EMBL" id="CAIX01000579">
    <property type="protein sequence ID" value="CCI50560.1"/>
    <property type="molecule type" value="Genomic_DNA"/>
</dbReference>
<evidence type="ECO:0000313" key="2">
    <source>
        <dbReference type="EMBL" id="CCI50560.1"/>
    </source>
</evidence>
<evidence type="ECO:0000313" key="3">
    <source>
        <dbReference type="Proteomes" id="UP000053237"/>
    </source>
</evidence>
<dbReference type="Proteomes" id="UP000053237">
    <property type="component" value="Unassembled WGS sequence"/>
</dbReference>
<dbReference type="InParanoid" id="A0A024GV05"/>
<proteinExistence type="predicted"/>
<accession>A0A024GV05</accession>
<keyword evidence="3" id="KW-1185">Reference proteome</keyword>
<evidence type="ECO:0000256" key="1">
    <source>
        <dbReference type="SAM" id="MobiDB-lite"/>
    </source>
</evidence>
<protein>
    <submittedName>
        <fullName evidence="2">Uncharacterized protein</fullName>
    </submittedName>
</protein>
<dbReference type="AlphaFoldDB" id="A0A024GV05"/>
<reference evidence="2 3" key="1">
    <citation type="submission" date="2012-05" db="EMBL/GenBank/DDBJ databases">
        <title>Recombination and specialization in a pathogen metapopulation.</title>
        <authorList>
            <person name="Gardiner A."/>
            <person name="Kemen E."/>
            <person name="Schultz-Larsen T."/>
            <person name="MacLean D."/>
            <person name="Van Oosterhout C."/>
            <person name="Jones J.D.G."/>
        </authorList>
    </citation>
    <scope>NUCLEOTIDE SEQUENCE [LARGE SCALE GENOMIC DNA]</scope>
    <source>
        <strain evidence="2 3">Ac Nc2</strain>
    </source>
</reference>